<reference evidence="1" key="1">
    <citation type="journal article" date="2009" name="Rice">
        <title>De Novo Next Generation Sequencing of Plant Genomes.</title>
        <authorList>
            <person name="Rounsley S."/>
            <person name="Marri P.R."/>
            <person name="Yu Y."/>
            <person name="He R."/>
            <person name="Sisneros N."/>
            <person name="Goicoechea J.L."/>
            <person name="Lee S.J."/>
            <person name="Angelova A."/>
            <person name="Kudrna D."/>
            <person name="Luo M."/>
            <person name="Affourtit J."/>
            <person name="Desany B."/>
            <person name="Knight J."/>
            <person name="Niazi F."/>
            <person name="Egholm M."/>
            <person name="Wing R.A."/>
        </authorList>
    </citation>
    <scope>NUCLEOTIDE SEQUENCE [LARGE SCALE GENOMIC DNA]</scope>
    <source>
        <strain evidence="1">cv. IRGC 105608</strain>
    </source>
</reference>
<dbReference type="HOGENOM" id="CLU_1848156_0_0_1"/>
<reference evidence="1" key="2">
    <citation type="submission" date="2015-03" db="UniProtKB">
        <authorList>
            <consortium name="EnsemblPlants"/>
        </authorList>
    </citation>
    <scope>IDENTIFICATION</scope>
</reference>
<evidence type="ECO:0000313" key="1">
    <source>
        <dbReference type="EnsemblPlants" id="OBART12G07820.1"/>
    </source>
</evidence>
<dbReference type="Proteomes" id="UP000026960">
    <property type="component" value="Chromosome 12"/>
</dbReference>
<dbReference type="EnsemblPlants" id="OBART12G07820.1">
    <property type="protein sequence ID" value="OBART12G07820.1"/>
    <property type="gene ID" value="OBART12G07820"/>
</dbReference>
<dbReference type="PaxDb" id="65489-OBART12G07820.1"/>
<accession>A0A0D3HT29</accession>
<dbReference type="AlphaFoldDB" id="A0A0D3HT29"/>
<evidence type="ECO:0000313" key="2">
    <source>
        <dbReference type="Proteomes" id="UP000026960"/>
    </source>
</evidence>
<sequence>MGQAPSPVSMAAIRVVGSGVVGTMVEETAAHHPQQSHPSLSRRRQCTVAFTLCGGDRLEPPATGHMQPSIIDGMEVEAGEQSGACAASGGREEFLVVVGSEKLLTTGVVGGRYFVFCFVCFSHFVVGAKPPPDLPYPAF</sequence>
<keyword evidence="2" id="KW-1185">Reference proteome</keyword>
<dbReference type="Gramene" id="OBART12G07820.1">
    <property type="protein sequence ID" value="OBART12G07820.1"/>
    <property type="gene ID" value="OBART12G07820"/>
</dbReference>
<protein>
    <submittedName>
        <fullName evidence="1">Uncharacterized protein</fullName>
    </submittedName>
</protein>
<name>A0A0D3HT29_9ORYZ</name>
<proteinExistence type="predicted"/>
<organism evidence="1">
    <name type="scientific">Oryza barthii</name>
    <dbReference type="NCBI Taxonomy" id="65489"/>
    <lineage>
        <taxon>Eukaryota</taxon>
        <taxon>Viridiplantae</taxon>
        <taxon>Streptophyta</taxon>
        <taxon>Embryophyta</taxon>
        <taxon>Tracheophyta</taxon>
        <taxon>Spermatophyta</taxon>
        <taxon>Magnoliopsida</taxon>
        <taxon>Liliopsida</taxon>
        <taxon>Poales</taxon>
        <taxon>Poaceae</taxon>
        <taxon>BOP clade</taxon>
        <taxon>Oryzoideae</taxon>
        <taxon>Oryzeae</taxon>
        <taxon>Oryzinae</taxon>
        <taxon>Oryza</taxon>
    </lineage>
</organism>